<proteinExistence type="predicted"/>
<geneLocation type="plasmid" evidence="1 2">
    <name>pCTU1</name>
</geneLocation>
<organism evidence="1 2">
    <name type="scientific">Cronobacter turicensis (strain DSM 18703 / CCUG 55852 / LMG 23827 / z3032)</name>
    <dbReference type="NCBI Taxonomy" id="693216"/>
    <lineage>
        <taxon>Bacteria</taxon>
        <taxon>Pseudomonadati</taxon>
        <taxon>Pseudomonadota</taxon>
        <taxon>Gammaproteobacteria</taxon>
        <taxon>Enterobacterales</taxon>
        <taxon>Enterobacteriaceae</taxon>
        <taxon>Cronobacter</taxon>
    </lineage>
</organism>
<protein>
    <submittedName>
        <fullName evidence="1">Uncharacterized protein</fullName>
    </submittedName>
</protein>
<reference evidence="1 2" key="1">
    <citation type="journal article" date="2010" name="J. Bacteriol.">
        <title>Complete Genome Sequence of Cronobacter turicensis LMG 23827, a foodborne pathogen causing deaths in neonates.</title>
        <authorList>
            <person name="Stephan R."/>
            <person name="Lehner A."/>
            <person name="Tischler P."/>
            <person name="Rattei T."/>
        </authorList>
    </citation>
    <scope>NUCLEOTIDE SEQUENCE [LARGE SCALE GENOMIC DNA]</scope>
    <source>
        <strain evidence="2">DSM 18703 / CCUG 55852 / LMG 23827 / z3032</strain>
        <plasmid evidence="1 2">pCTU1</plasmid>
    </source>
</reference>
<evidence type="ECO:0000313" key="1">
    <source>
        <dbReference type="EMBL" id="CBA34562.1"/>
    </source>
</evidence>
<dbReference type="HOGENOM" id="CLU_2939299_0_0_6"/>
<dbReference type="KEGG" id="ctu:Ctu_1p00250"/>
<name>C9Y5B7_CROTZ</name>
<reference evidence="2" key="2">
    <citation type="journal article" date="2011" name="J. Bacteriol.">
        <title>Complete genome sequence of Cronobacter turicensis LMG 23827, a food-borne pathogen causing deaths in neonates.</title>
        <authorList>
            <person name="Stephan R."/>
            <person name="Lehner A."/>
            <person name="Tischler P."/>
            <person name="Rattei T."/>
        </authorList>
    </citation>
    <scope>NUCLEOTIDE SEQUENCE [LARGE SCALE GENOMIC DNA]</scope>
    <source>
        <plasmid evidence="2">pCTU1</plasmid>
    </source>
</reference>
<sequence>MIAVAIARRIRLSRLDDVSAIKAFAGEDYQVAVTCPDDEQFGRLSEPWVFQHDVETIAAL</sequence>
<gene>
    <name evidence="1" type="ordered locus">Ctu_1p00250</name>
</gene>
<dbReference type="EMBL" id="FN543094">
    <property type="protein sequence ID" value="CBA34562.1"/>
    <property type="molecule type" value="Genomic_DNA"/>
</dbReference>
<accession>C9Y5B7</accession>
<evidence type="ECO:0000313" key="2">
    <source>
        <dbReference type="Proteomes" id="UP000002069"/>
    </source>
</evidence>
<dbReference type="Proteomes" id="UP000002069">
    <property type="component" value="Plasmid pCTU1"/>
</dbReference>
<keyword evidence="1" id="KW-0614">Plasmid</keyword>
<dbReference type="AlphaFoldDB" id="C9Y5B7"/>
<keyword evidence="2" id="KW-1185">Reference proteome</keyword>
<dbReference type="PATRIC" id="fig|693216.3.peg.4020"/>